<accession>A0A7K1YE25</accession>
<sequence length="315" mass="35209">MKNTASLLFACMVIAAASCKKDGQTAKQEPQKSTKLYPLTFRVGQFSTDIKPFGTTVSDLKDQIKYLHYFVYFPNYEQDGPFIHTIDQVADSTENFGTIKDSLAAGEYYIGFAGGNTSKFKNYYIGEGSGSEARPGLTQNIPFCDSFGYLYHVTITGEQVTKDIVMQRMVAKITVKVTDALPANVAKFVLTKHNSSPLVDMTGLNGIYLHVGEWPDQTVSYQVKPADIGKKNFSLHSYVYSNPQSFTLDCYDTNGKLITSRELLPPYAIERNKQYNFSGKLFESNSSFQISVDDQWTGSESIPFAYDGKNLIRKQ</sequence>
<gene>
    <name evidence="2" type="ORF">GS399_16680</name>
</gene>
<evidence type="ECO:0008006" key="4">
    <source>
        <dbReference type="Google" id="ProtNLM"/>
    </source>
</evidence>
<reference evidence="2 3" key="1">
    <citation type="submission" date="2019-11" db="EMBL/GenBank/DDBJ databases">
        <title>Pedobacter sp. HMF7647 Genome sequencing and assembly.</title>
        <authorList>
            <person name="Kang H."/>
            <person name="Kim H."/>
            <person name="Joh K."/>
        </authorList>
    </citation>
    <scope>NUCLEOTIDE SEQUENCE [LARGE SCALE GENOMIC DNA]</scope>
    <source>
        <strain evidence="2 3">HMF7647</strain>
    </source>
</reference>
<dbReference type="InterPro" id="IPR014941">
    <property type="entry name" value="FimB/Mfa2/Mfa3"/>
</dbReference>
<evidence type="ECO:0000313" key="2">
    <source>
        <dbReference type="EMBL" id="MXV52611.1"/>
    </source>
</evidence>
<organism evidence="2 3">
    <name type="scientific">Hufsiella arboris</name>
    <dbReference type="NCBI Taxonomy" id="2695275"/>
    <lineage>
        <taxon>Bacteria</taxon>
        <taxon>Pseudomonadati</taxon>
        <taxon>Bacteroidota</taxon>
        <taxon>Sphingobacteriia</taxon>
        <taxon>Sphingobacteriales</taxon>
        <taxon>Sphingobacteriaceae</taxon>
        <taxon>Hufsiella</taxon>
    </lineage>
</organism>
<evidence type="ECO:0000313" key="3">
    <source>
        <dbReference type="Proteomes" id="UP000466586"/>
    </source>
</evidence>
<evidence type="ECO:0000256" key="1">
    <source>
        <dbReference type="ARBA" id="ARBA00007248"/>
    </source>
</evidence>
<dbReference type="RefSeq" id="WP_160845782.1">
    <property type="nucleotide sequence ID" value="NZ_WVHT01000008.1"/>
</dbReference>
<dbReference type="Pfam" id="PF08842">
    <property type="entry name" value="Mfa2"/>
    <property type="match status" value="1"/>
</dbReference>
<protein>
    <recommendedName>
        <fullName evidence="4">FimB/Mfa2 family fimbrial subunit</fullName>
    </recommendedName>
</protein>
<name>A0A7K1YE25_9SPHI</name>
<keyword evidence="3" id="KW-1185">Reference proteome</keyword>
<dbReference type="AlphaFoldDB" id="A0A7K1YE25"/>
<comment type="caution">
    <text evidence="2">The sequence shown here is derived from an EMBL/GenBank/DDBJ whole genome shotgun (WGS) entry which is preliminary data.</text>
</comment>
<proteinExistence type="inferred from homology"/>
<dbReference type="Proteomes" id="UP000466586">
    <property type="component" value="Unassembled WGS sequence"/>
</dbReference>
<dbReference type="EMBL" id="WVHT01000008">
    <property type="protein sequence ID" value="MXV52611.1"/>
    <property type="molecule type" value="Genomic_DNA"/>
</dbReference>
<comment type="similarity">
    <text evidence="1">Belongs to the bacteroidetes fimbrillin superfamily. FimB/Mfa2 family.</text>
</comment>
<dbReference type="PROSITE" id="PS51257">
    <property type="entry name" value="PROKAR_LIPOPROTEIN"/>
    <property type="match status" value="1"/>
</dbReference>